<dbReference type="AlphaFoldDB" id="A0A7C4VUF4"/>
<accession>A0A7C4VUF4</accession>
<evidence type="ECO:0000313" key="1">
    <source>
        <dbReference type="EMBL" id="HGU41203.1"/>
    </source>
</evidence>
<dbReference type="PANTHER" id="PTHR42824:SF1">
    <property type="entry name" value="GLUTAMINE AMIDOTRANSFERASE YAFJ-RELATED"/>
    <property type="match status" value="1"/>
</dbReference>
<reference evidence="1" key="1">
    <citation type="journal article" date="2020" name="mSystems">
        <title>Genome- and Community-Level Interaction Insights into Carbon Utilization and Element Cycling Functions of Hydrothermarchaeota in Hydrothermal Sediment.</title>
        <authorList>
            <person name="Zhou Z."/>
            <person name="Liu Y."/>
            <person name="Xu W."/>
            <person name="Pan J."/>
            <person name="Luo Z.H."/>
            <person name="Li M."/>
        </authorList>
    </citation>
    <scope>NUCLEOTIDE SEQUENCE [LARGE SCALE GENOMIC DNA]</scope>
    <source>
        <strain evidence="1">SpSt-609</strain>
    </source>
</reference>
<proteinExistence type="predicted"/>
<dbReference type="Gene3D" id="3.60.20.10">
    <property type="entry name" value="Glutamine Phosphoribosylpyrophosphate, subunit 1, domain 1"/>
    <property type="match status" value="1"/>
</dbReference>
<organism evidence="1">
    <name type="scientific">Fervidobacterium thailandense</name>
    <dbReference type="NCBI Taxonomy" id="1008305"/>
    <lineage>
        <taxon>Bacteria</taxon>
        <taxon>Thermotogati</taxon>
        <taxon>Thermotogota</taxon>
        <taxon>Thermotogae</taxon>
        <taxon>Thermotogales</taxon>
        <taxon>Fervidobacteriaceae</taxon>
        <taxon>Fervidobacterium</taxon>
    </lineage>
</organism>
<name>A0A7C4VUF4_9BACT</name>
<protein>
    <recommendedName>
        <fullName evidence="2">Glutamine amidotransferase type-2 domain-containing protein</fullName>
    </recommendedName>
</protein>
<evidence type="ECO:0008006" key="2">
    <source>
        <dbReference type="Google" id="ProtNLM"/>
    </source>
</evidence>
<comment type="caution">
    <text evidence="1">The sequence shown here is derived from an EMBL/GenBank/DDBJ whole genome shotgun (WGS) entry which is preliminary data.</text>
</comment>
<dbReference type="InterPro" id="IPR029055">
    <property type="entry name" value="Ntn_hydrolases_N"/>
</dbReference>
<dbReference type="SUPFAM" id="SSF56235">
    <property type="entry name" value="N-terminal nucleophile aminohydrolases (Ntn hydrolases)"/>
    <property type="match status" value="1"/>
</dbReference>
<dbReference type="EMBL" id="DSZY01000039">
    <property type="protein sequence ID" value="HGU41203.1"/>
    <property type="molecule type" value="Genomic_DNA"/>
</dbReference>
<dbReference type="PANTHER" id="PTHR42824">
    <property type="entry name" value="GLUTAMINE AMIDOTRANSFERASE"/>
    <property type="match status" value="1"/>
</dbReference>
<sequence length="221" mass="25076">MAGFSLVNPRDIGGIFEFVSKMAKEGKGAPHGDGFGYVLVGENAFVYAKFFTPIYESKARLEGTFRLGILHARKASEGVPLGLRQVHPFYVNEKFFAHNGTVFSATRTNPYESDTFDYFASVKDFENFQELVLKIKSFARSNRYSGLNFLMLDTLESALYVCCLFNSERTDDYFVLHYKESSDGFFVYSEKYEEGYQPMANGEVFKVLNGRIVERGNVFDG</sequence>
<gene>
    <name evidence="1" type="ORF">ENT77_08425</name>
</gene>